<dbReference type="RefSeq" id="WP_109247769.1">
    <property type="nucleotide sequence ID" value="NZ_CAXOJE010000003.1"/>
</dbReference>
<feature type="transmembrane region" description="Helical" evidence="1">
    <location>
        <begin position="353"/>
        <end position="373"/>
    </location>
</feature>
<protein>
    <submittedName>
        <fullName evidence="2">Uncharacterized iron-regulated membrane protein</fullName>
    </submittedName>
</protein>
<dbReference type="InterPro" id="IPR005625">
    <property type="entry name" value="PepSY-ass_TM"/>
</dbReference>
<dbReference type="Proteomes" id="UP000254069">
    <property type="component" value="Unassembled WGS sequence"/>
</dbReference>
<feature type="transmembrane region" description="Helical" evidence="1">
    <location>
        <begin position="200"/>
        <end position="222"/>
    </location>
</feature>
<reference evidence="2 3" key="1">
    <citation type="submission" date="2018-06" db="EMBL/GenBank/DDBJ databases">
        <authorList>
            <consortium name="Pathogen Informatics"/>
            <person name="Doyle S."/>
        </authorList>
    </citation>
    <scope>NUCLEOTIDE SEQUENCE [LARGE SCALE GENOMIC DNA]</scope>
    <source>
        <strain evidence="2 3">NCTC10738</strain>
    </source>
</reference>
<keyword evidence="1" id="KW-0472">Membrane</keyword>
<evidence type="ECO:0000313" key="2">
    <source>
        <dbReference type="EMBL" id="SUJ07058.1"/>
    </source>
</evidence>
<feature type="transmembrane region" description="Helical" evidence="1">
    <location>
        <begin position="14"/>
        <end position="38"/>
    </location>
</feature>
<feature type="transmembrane region" description="Helical" evidence="1">
    <location>
        <begin position="431"/>
        <end position="450"/>
    </location>
</feature>
<evidence type="ECO:0000313" key="3">
    <source>
        <dbReference type="Proteomes" id="UP000254069"/>
    </source>
</evidence>
<evidence type="ECO:0000256" key="1">
    <source>
        <dbReference type="SAM" id="Phobius"/>
    </source>
</evidence>
<feature type="transmembrane region" description="Helical" evidence="1">
    <location>
        <begin position="394"/>
        <end position="419"/>
    </location>
</feature>
<proteinExistence type="predicted"/>
<accession>A0A380BVX3</accession>
<feature type="transmembrane region" description="Helical" evidence="1">
    <location>
        <begin position="494"/>
        <end position="513"/>
    </location>
</feature>
<keyword evidence="3" id="KW-1185">Reference proteome</keyword>
<dbReference type="AlphaFoldDB" id="A0A380BVX3"/>
<keyword evidence="1" id="KW-0812">Transmembrane</keyword>
<name>A0A380BVX3_9GAMM</name>
<sequence>MQIRSDILRIYQTLHTWVGILAGILLFIGFYAGALTMFKEEIAAWSSPPQTILPQVKLEQMDKLLSEARAQHPELSKGFSLHLASDKHSPLSWYASGSERQWGLGDELWHASLSNQGELISHKEPKSQLARLIDELHRTGGIPGDMGHEQLGAYFMGVAGILYFLALVSGVIFLLPTLVKTLFALRRKKDPNRFWLDSHNLLGITALPFHIIISLTVVVFVFHDQLYGALGQFVYGDKPMFNREAPKGEVRSLSTLPPVTELVARAESFAPGYQALSLTYMGMDTPAPMVRMAMYNEEALMRGPIGDFLYMNPYTLEVGNSTFTPGEEGVWGRMVSVFFGLHFGSYGGYPGRWLYFFLGMSGAMLFYSGNLLWLEKRRSKQRKGEPIPEQPRRVRILGAATVGICLGSMLGVALAMLLGKWGYAHVENINHLYLWSYYASFLIALAYAFWRGAARAAVTLQALSALVCLAMPLTSILALLAPGLGIWAPETPGTWAVDLTAFGFAAIFAFGALKTFKRATQGPADSIWAMPQKQPIAALQTSVQS</sequence>
<gene>
    <name evidence="2" type="ORF">NCTC10738_03935</name>
</gene>
<organism evidence="2 3">
    <name type="scientific">Shewanella algae</name>
    <dbReference type="NCBI Taxonomy" id="38313"/>
    <lineage>
        <taxon>Bacteria</taxon>
        <taxon>Pseudomonadati</taxon>
        <taxon>Pseudomonadota</taxon>
        <taxon>Gammaproteobacteria</taxon>
        <taxon>Alteromonadales</taxon>
        <taxon>Shewanellaceae</taxon>
        <taxon>Shewanella</taxon>
    </lineage>
</organism>
<dbReference type="EMBL" id="UGYO01000002">
    <property type="protein sequence ID" value="SUJ07058.1"/>
    <property type="molecule type" value="Genomic_DNA"/>
</dbReference>
<keyword evidence="1" id="KW-1133">Transmembrane helix</keyword>
<dbReference type="Pfam" id="PF03929">
    <property type="entry name" value="PepSY_TM"/>
    <property type="match status" value="1"/>
</dbReference>
<dbReference type="PANTHER" id="PTHR34219:SF9">
    <property type="entry name" value="IRON-REGULATED INNER MEMBRANE PROTEIN"/>
    <property type="match status" value="1"/>
</dbReference>
<dbReference type="PANTHER" id="PTHR34219">
    <property type="entry name" value="IRON-REGULATED INNER MEMBRANE PROTEIN-RELATED"/>
    <property type="match status" value="1"/>
</dbReference>
<feature type="transmembrane region" description="Helical" evidence="1">
    <location>
        <begin position="462"/>
        <end position="488"/>
    </location>
</feature>
<feature type="transmembrane region" description="Helical" evidence="1">
    <location>
        <begin position="153"/>
        <end position="179"/>
    </location>
</feature>